<evidence type="ECO:0000313" key="1">
    <source>
        <dbReference type="EMBL" id="KUM48296.1"/>
    </source>
</evidence>
<reference evidence="1" key="1">
    <citation type="journal article" date="2015" name="Genome Biol. Evol.">
        <title>Organellar Genomes of White Spruce (Picea glauca): Assembly and Annotation.</title>
        <authorList>
            <person name="Jackman S.D."/>
            <person name="Warren R.L."/>
            <person name="Gibb E.A."/>
            <person name="Vandervalk B.P."/>
            <person name="Mohamadi H."/>
            <person name="Chu J."/>
            <person name="Raymond A."/>
            <person name="Pleasance S."/>
            <person name="Coope R."/>
            <person name="Wildung M.R."/>
            <person name="Ritland C.E."/>
            <person name="Bousquet J."/>
            <person name="Jones S.J."/>
            <person name="Bohlmann J."/>
            <person name="Birol I."/>
        </authorList>
    </citation>
    <scope>NUCLEOTIDE SEQUENCE [LARGE SCALE GENOMIC DNA]</scope>
    <source>
        <tissue evidence="1">Flushing bud</tissue>
    </source>
</reference>
<name>A0A101LZN0_PICGL</name>
<keyword evidence="1" id="KW-0496">Mitochondrion</keyword>
<comment type="caution">
    <text evidence="1">The sequence shown here is derived from an EMBL/GenBank/DDBJ whole genome shotgun (WGS) entry which is preliminary data.</text>
</comment>
<accession>A0A101LZN0</accession>
<dbReference type="EMBL" id="LKAM01000006">
    <property type="protein sequence ID" value="KUM48296.1"/>
    <property type="molecule type" value="Genomic_DNA"/>
</dbReference>
<dbReference type="AlphaFoldDB" id="A0A101LZN0"/>
<sequence>MICATDTTRTATEAGDAFNGATDPAACSVAFSVSLIPLPWTPWTG</sequence>
<proteinExistence type="predicted"/>
<gene>
    <name evidence="1" type="ORF">ABT39_MTgene5296</name>
</gene>
<organism evidence="1">
    <name type="scientific">Picea glauca</name>
    <name type="common">White spruce</name>
    <name type="synonym">Pinus glauca</name>
    <dbReference type="NCBI Taxonomy" id="3330"/>
    <lineage>
        <taxon>Eukaryota</taxon>
        <taxon>Viridiplantae</taxon>
        <taxon>Streptophyta</taxon>
        <taxon>Embryophyta</taxon>
        <taxon>Tracheophyta</taxon>
        <taxon>Spermatophyta</taxon>
        <taxon>Pinopsida</taxon>
        <taxon>Pinidae</taxon>
        <taxon>Conifers I</taxon>
        <taxon>Pinales</taxon>
        <taxon>Pinaceae</taxon>
        <taxon>Picea</taxon>
    </lineage>
</organism>
<geneLocation type="mitochondrion" evidence="1"/>
<protein>
    <submittedName>
        <fullName evidence="1">Uncharacterized protein</fullName>
    </submittedName>
</protein>